<evidence type="ECO:0000313" key="2">
    <source>
        <dbReference type="Proteomes" id="UP000033012"/>
    </source>
</evidence>
<dbReference type="Pfam" id="PF11753">
    <property type="entry name" value="DUF3310"/>
    <property type="match status" value="1"/>
</dbReference>
<sequence length="163" mass="18358">MLQHHWNKPDLEARFPVNSVVRYSGGGLKRILGMSGVVTGHSHTGRVKVRFGTQHAEVLPNNLIPLPKADVKTPNVEAPKIEVKSDVTHPNHYMLFDNVEAIEVIARSMTVEAFRGYCLGNILKYRLRAGKKSELATMEKDLKKAAFYQELFDKHRGLCYDAS</sequence>
<dbReference type="Proteomes" id="UP000033012">
    <property type="component" value="Segment"/>
</dbReference>
<dbReference type="InterPro" id="IPR021739">
    <property type="entry name" value="SaV-like"/>
</dbReference>
<dbReference type="KEGG" id="vg:26625478"/>
<evidence type="ECO:0008006" key="3">
    <source>
        <dbReference type="Google" id="ProtNLM"/>
    </source>
</evidence>
<dbReference type="RefSeq" id="YP_009198328.1">
    <property type="nucleotide sequence ID" value="NC_028795.1"/>
</dbReference>
<proteinExistence type="predicted"/>
<name>A0A0E3GMR1_9CAUD</name>
<organism evidence="1 2">
    <name type="scientific">Enterobacter phage E-3</name>
    <dbReference type="NCBI Taxonomy" id="1636314"/>
    <lineage>
        <taxon>Viruses</taxon>
        <taxon>Duplodnaviria</taxon>
        <taxon>Heunggongvirae</taxon>
        <taxon>Uroviricota</taxon>
        <taxon>Caudoviricetes</taxon>
        <taxon>Autographivirales</taxon>
        <taxon>Autotranscriptaviridae</taxon>
        <taxon>Studiervirinae</taxon>
        <taxon>Teetrevirus</taxon>
        <taxon>Teetrevirus E3</taxon>
    </lineage>
</organism>
<reference evidence="1 2" key="1">
    <citation type="submission" date="2015-02" db="EMBL/GenBank/DDBJ databases">
        <title>Potential of phage cocktails in the inactivation of Enterobacter cloacae.</title>
        <authorList>
            <person name="Klumpp J."/>
            <person name="Almeida A."/>
        </authorList>
    </citation>
    <scope>NUCLEOTIDE SEQUENCE [LARGE SCALE GENOMIC DNA]</scope>
</reference>
<accession>A0A0E3GMR1</accession>
<evidence type="ECO:0000313" key="1">
    <source>
        <dbReference type="EMBL" id="AKA61599.1"/>
    </source>
</evidence>
<keyword evidence="2" id="KW-1185">Reference proteome</keyword>
<dbReference type="OrthoDB" id="10851at10239"/>
<dbReference type="EMBL" id="KP791806">
    <property type="protein sequence ID" value="AKA61599.1"/>
    <property type="molecule type" value="Genomic_DNA"/>
</dbReference>
<dbReference type="GeneID" id="26625478"/>
<protein>
    <recommendedName>
        <fullName evidence="3">Nucleotide kinase</fullName>
    </recommendedName>
</protein>